<reference evidence="1" key="1">
    <citation type="submission" date="2021-04" db="EMBL/GenBank/DDBJ databases">
        <authorList>
            <person name="Chebbi M.A.C M."/>
        </authorList>
    </citation>
    <scope>NUCLEOTIDE SEQUENCE</scope>
</reference>
<dbReference type="AlphaFoldDB" id="A0A8J2MK44"/>
<comment type="caution">
    <text evidence="1">The sequence shown here is derived from an EMBL/GenBank/DDBJ whole genome shotgun (WGS) entry which is preliminary data.</text>
</comment>
<accession>A0A8J2MK44</accession>
<sequence length="17" mass="1844">MWVQSGPNKSPGHQPPP</sequence>
<keyword evidence="2" id="KW-1185">Reference proteome</keyword>
<evidence type="ECO:0000313" key="2">
    <source>
        <dbReference type="Proteomes" id="UP000786811"/>
    </source>
</evidence>
<dbReference type="EMBL" id="CAJNRD030001119">
    <property type="protein sequence ID" value="CAG5088981.1"/>
    <property type="molecule type" value="Genomic_DNA"/>
</dbReference>
<organism evidence="1 2">
    <name type="scientific">Cotesia congregata</name>
    <name type="common">Parasitoid wasp</name>
    <name type="synonym">Apanteles congregatus</name>
    <dbReference type="NCBI Taxonomy" id="51543"/>
    <lineage>
        <taxon>Eukaryota</taxon>
        <taxon>Metazoa</taxon>
        <taxon>Ecdysozoa</taxon>
        <taxon>Arthropoda</taxon>
        <taxon>Hexapoda</taxon>
        <taxon>Insecta</taxon>
        <taxon>Pterygota</taxon>
        <taxon>Neoptera</taxon>
        <taxon>Endopterygota</taxon>
        <taxon>Hymenoptera</taxon>
        <taxon>Apocrita</taxon>
        <taxon>Ichneumonoidea</taxon>
        <taxon>Braconidae</taxon>
        <taxon>Microgastrinae</taxon>
        <taxon>Cotesia</taxon>
    </lineage>
</organism>
<name>A0A8J2MK44_COTCN</name>
<gene>
    <name evidence="1" type="ORF">HICCMSTLAB_LOCUS5051</name>
</gene>
<dbReference type="Proteomes" id="UP000786811">
    <property type="component" value="Unassembled WGS sequence"/>
</dbReference>
<evidence type="ECO:0000313" key="1">
    <source>
        <dbReference type="EMBL" id="CAG5088981.1"/>
    </source>
</evidence>
<proteinExistence type="predicted"/>
<protein>
    <submittedName>
        <fullName evidence="1">Uncharacterized protein</fullName>
    </submittedName>
</protein>